<accession>A0A858C046</accession>
<protein>
    <recommendedName>
        <fullName evidence="1">B3/B4 tRNA-binding domain-containing protein</fullName>
    </recommendedName>
</protein>
<dbReference type="GO" id="GO:0003723">
    <property type="term" value="F:RNA binding"/>
    <property type="evidence" value="ECO:0007669"/>
    <property type="project" value="InterPro"/>
</dbReference>
<organism evidence="2 3">
    <name type="scientific">Aminipila butyrica</name>
    <dbReference type="NCBI Taxonomy" id="433296"/>
    <lineage>
        <taxon>Bacteria</taxon>
        <taxon>Bacillati</taxon>
        <taxon>Bacillota</taxon>
        <taxon>Clostridia</taxon>
        <taxon>Peptostreptococcales</taxon>
        <taxon>Anaerovoracaceae</taxon>
        <taxon>Aminipila</taxon>
    </lineage>
</organism>
<dbReference type="Gene3D" id="3.50.40.10">
    <property type="entry name" value="Phenylalanyl-trna Synthetase, Chain B, domain 3"/>
    <property type="match status" value="1"/>
</dbReference>
<dbReference type="GO" id="GO:0004826">
    <property type="term" value="F:phenylalanine-tRNA ligase activity"/>
    <property type="evidence" value="ECO:0007669"/>
    <property type="project" value="InterPro"/>
</dbReference>
<dbReference type="SMART" id="SM00873">
    <property type="entry name" value="B3_4"/>
    <property type="match status" value="1"/>
</dbReference>
<dbReference type="KEGG" id="abut:Ami103574_15325"/>
<dbReference type="Proteomes" id="UP000466848">
    <property type="component" value="Chromosome"/>
</dbReference>
<dbReference type="RefSeq" id="WP_163067815.1">
    <property type="nucleotide sequence ID" value="NZ_CP048649.1"/>
</dbReference>
<gene>
    <name evidence="2" type="ORF">Ami103574_15325</name>
</gene>
<proteinExistence type="predicted"/>
<dbReference type="InterPro" id="IPR005146">
    <property type="entry name" value="B3/B4_tRNA-bd"/>
</dbReference>
<dbReference type="Pfam" id="PF03483">
    <property type="entry name" value="B3_4"/>
    <property type="match status" value="1"/>
</dbReference>
<evidence type="ECO:0000259" key="1">
    <source>
        <dbReference type="SMART" id="SM00873"/>
    </source>
</evidence>
<dbReference type="InterPro" id="IPR020825">
    <property type="entry name" value="Phe-tRNA_synthase-like_B3/B4"/>
</dbReference>
<reference evidence="2 3" key="1">
    <citation type="submission" date="2020-02" db="EMBL/GenBank/DDBJ databases">
        <authorList>
            <person name="Kim Y.B."/>
            <person name="Roh S.W."/>
        </authorList>
    </citation>
    <scope>NUCLEOTIDE SEQUENCE [LARGE SCALE GENOMIC DNA]</scope>
    <source>
        <strain evidence="2 3">DSM 103574</strain>
    </source>
</reference>
<evidence type="ECO:0000313" key="3">
    <source>
        <dbReference type="Proteomes" id="UP000466848"/>
    </source>
</evidence>
<sequence>MKFRIEKEIFDRIPDLMVGVVVAKGVDNSNINPQIATLLDEAVASAKVKFENIKVKEAEEILPYREAFQALGMNPNKFRCSVEAMFSRIAKGKELPHINPLVDLNNAISLKHVIPMGTHDLGCSPEDIEMRYSVDGDTFLPFGANEEEVVSPGEVVYAVGHQVRTRRWTWRQSEHGKITGKTSYVFFPIDGFIGFNHAMVEQVALELSVALNKLFQCEVKTGCVDKQNRELDLSFS</sequence>
<feature type="domain" description="B3/B4 tRNA-binding" evidence="1">
    <location>
        <begin position="62"/>
        <end position="216"/>
    </location>
</feature>
<dbReference type="EMBL" id="CP048649">
    <property type="protein sequence ID" value="QIB70580.1"/>
    <property type="molecule type" value="Genomic_DNA"/>
</dbReference>
<dbReference type="PANTHER" id="PTHR39209">
    <property type="match status" value="1"/>
</dbReference>
<name>A0A858C046_9FIRM</name>
<dbReference type="AlphaFoldDB" id="A0A858C046"/>
<evidence type="ECO:0000313" key="2">
    <source>
        <dbReference type="EMBL" id="QIB70580.1"/>
    </source>
</evidence>
<dbReference type="SUPFAM" id="SSF56037">
    <property type="entry name" value="PheT/TilS domain"/>
    <property type="match status" value="1"/>
</dbReference>
<dbReference type="PANTHER" id="PTHR39209:SF2">
    <property type="entry name" value="CYTOPLASMIC PROTEIN"/>
    <property type="match status" value="1"/>
</dbReference>
<keyword evidence="3" id="KW-1185">Reference proteome</keyword>